<feature type="domain" description="G2 and S phase-expressed protein 1 N-terminal" evidence="6">
    <location>
        <begin position="367"/>
        <end position="509"/>
    </location>
</feature>
<dbReference type="KEGG" id="pcad:102985717"/>
<dbReference type="PANTHER" id="PTHR21584:SF10">
    <property type="entry name" value="G2 AND S PHASE-EXPRESSED PROTEIN 1"/>
    <property type="match status" value="1"/>
</dbReference>
<feature type="region of interest" description="Disordered" evidence="5">
    <location>
        <begin position="845"/>
        <end position="950"/>
    </location>
</feature>
<dbReference type="RefSeq" id="XP_054941681.1">
    <property type="nucleotide sequence ID" value="XM_055085706.1"/>
</dbReference>
<accession>A0A9W2WR60</accession>
<evidence type="ECO:0000256" key="4">
    <source>
        <dbReference type="ARBA" id="ARBA00023212"/>
    </source>
</evidence>
<dbReference type="Pfam" id="PF15259">
    <property type="entry name" value="GTSE1_N"/>
    <property type="match status" value="2"/>
</dbReference>
<feature type="compositionally biased region" description="Polar residues" evidence="5">
    <location>
        <begin position="702"/>
        <end position="714"/>
    </location>
</feature>
<evidence type="ECO:0000313" key="7">
    <source>
        <dbReference type="Proteomes" id="UP000248484"/>
    </source>
</evidence>
<dbReference type="GO" id="GO:0008017">
    <property type="term" value="F:microtubule binding"/>
    <property type="evidence" value="ECO:0007669"/>
    <property type="project" value="TreeGrafter"/>
</dbReference>
<dbReference type="InterPro" id="IPR026657">
    <property type="entry name" value="DDA3/GTSE-1"/>
</dbReference>
<feature type="compositionally biased region" description="Low complexity" evidence="5">
    <location>
        <begin position="664"/>
        <end position="690"/>
    </location>
</feature>
<feature type="region of interest" description="Disordered" evidence="5">
    <location>
        <begin position="129"/>
        <end position="358"/>
    </location>
</feature>
<feature type="region of interest" description="Disordered" evidence="5">
    <location>
        <begin position="492"/>
        <end position="833"/>
    </location>
</feature>
<proteinExistence type="predicted"/>
<dbReference type="GeneID" id="102985717"/>
<feature type="compositionally biased region" description="Low complexity" evidence="5">
    <location>
        <begin position="851"/>
        <end position="860"/>
    </location>
</feature>
<feature type="compositionally biased region" description="Low complexity" evidence="5">
    <location>
        <begin position="772"/>
        <end position="781"/>
    </location>
</feature>
<feature type="compositionally biased region" description="Low complexity" evidence="5">
    <location>
        <begin position="306"/>
        <end position="333"/>
    </location>
</feature>
<evidence type="ECO:0000256" key="1">
    <source>
        <dbReference type="ARBA" id="ARBA00004245"/>
    </source>
</evidence>
<dbReference type="GO" id="GO:0005881">
    <property type="term" value="C:cytoplasmic microtubule"/>
    <property type="evidence" value="ECO:0007669"/>
    <property type="project" value="TreeGrafter"/>
</dbReference>
<evidence type="ECO:0000259" key="6">
    <source>
        <dbReference type="Pfam" id="PF15259"/>
    </source>
</evidence>
<keyword evidence="3" id="KW-0597">Phosphoprotein</keyword>
<name>A0A9W2WR60_PHYMC</name>
<dbReference type="Proteomes" id="UP000248484">
    <property type="component" value="Chromosome 6"/>
</dbReference>
<evidence type="ECO:0000256" key="5">
    <source>
        <dbReference type="SAM" id="MobiDB-lite"/>
    </source>
</evidence>
<dbReference type="AlphaFoldDB" id="A0A9W2WR60"/>
<dbReference type="OrthoDB" id="10072587at2759"/>
<dbReference type="CTD" id="51512"/>
<feature type="compositionally biased region" description="Basic and acidic residues" evidence="5">
    <location>
        <begin position="129"/>
        <end position="148"/>
    </location>
</feature>
<keyword evidence="2" id="KW-0963">Cytoplasm</keyword>
<gene>
    <name evidence="8" type="primary">GTSE1</name>
</gene>
<feature type="compositionally biased region" description="Basic and acidic residues" evidence="5">
    <location>
        <begin position="492"/>
        <end position="506"/>
    </location>
</feature>
<organism evidence="7 8">
    <name type="scientific">Physeter macrocephalus</name>
    <name type="common">Sperm whale</name>
    <name type="synonym">Physeter catodon</name>
    <dbReference type="NCBI Taxonomy" id="9755"/>
    <lineage>
        <taxon>Eukaryota</taxon>
        <taxon>Metazoa</taxon>
        <taxon>Chordata</taxon>
        <taxon>Craniata</taxon>
        <taxon>Vertebrata</taxon>
        <taxon>Euteleostomi</taxon>
        <taxon>Mammalia</taxon>
        <taxon>Eutheria</taxon>
        <taxon>Laurasiatheria</taxon>
        <taxon>Artiodactyla</taxon>
        <taxon>Whippomorpha</taxon>
        <taxon>Cetacea</taxon>
        <taxon>Odontoceti</taxon>
        <taxon>Physeteridae</taxon>
        <taxon>Physeter</taxon>
    </lineage>
</organism>
<protein>
    <submittedName>
        <fullName evidence="8">G2 and S phase-expressed protein 1</fullName>
    </submittedName>
</protein>
<feature type="domain" description="G2 and S phase-expressed protein 1 N-terminal" evidence="6">
    <location>
        <begin position="9"/>
        <end position="151"/>
    </location>
</feature>
<evidence type="ECO:0000256" key="2">
    <source>
        <dbReference type="ARBA" id="ARBA00022490"/>
    </source>
</evidence>
<comment type="subcellular location">
    <subcellularLocation>
        <location evidence="1">Cytoplasm</location>
        <location evidence="1">Cytoskeleton</location>
    </subcellularLocation>
</comment>
<keyword evidence="7" id="KW-1185">Reference proteome</keyword>
<sequence length="1084" mass="114097">MEVPKKDDILLLADEKFDFDLSLSSSSANEDDEVFLGPVGHRERCIAASLELNHQIPEEPPLPASESHFTWSPLTGEKFVEVYKEAHLLALQIQSNSKTKAAPAAKLEDPGSQGVEGFIQESKLKINLFERENEVKKSPRALKRETYHLSDGLLRGPPLWGPQRPSGAALLATPAQASRPQMPGPPPAPCSALPVGPSAARPPDQAGTQKRVTSKLLPPRASSLRGESVSSALEKPMKEKPASPSRMKSLCEKDSYSSVPPDKPRAARDVASLPAGGHHVVQGKRSLLVPDKSGLKKTMLKPPGCAGSLARKSSSGSVSGASASVCASPAAGKGKAGPERCPFLPDLSQNHLAEGSGSPGGALRLDILLLADEKFDFDLSLSSSSANEDDEVFLGPVGHRERCIAASLELNHQIPEEPPLPASESHFTWSPLTGEKFVEVYKEAHLLALQIQSNSKTKAAPAAKLEDPGSQGVEGFIQESKLKINLFERENEVKKSPRALKRETYHLSDGLLRGPPLWGPQRPSGAALLATPAQASRPQMPGPPPAPCSALPVGPSAARPPDQAGTQKRVTSKLLPPRASSLRGESVSSALEKPMKEKPASPSRMKSLCEKDSYSSVPPDKPRAARDVASLPAGGHHVVQGKRSLLVPDKSGLKKTMLKPPGCAGSLARKSSSGSVSGASASVCASPAAGKAKPRERPSIPADSSQSNTGQSGRTGLVLPRLCLQPGPAGVSCRQSQRPGVAESTAEQPRAPTRAALMQPRSPGQGGPGLNSHLSLSQSSQTNKTGSTRRRDSCLNSKAKVVPTPANRFKIPKCSTGEPLDGATPKSCRAQRPQSCTSVGRVAHSTPARWSSASQSLVSSVRTPVSTGRRSALPTPASRRLSSLPLATPKTVPRALASPLRVSARRLSSEPQKKSAVRTASVREGDSRPAAGPSDWSPDGSFPPASAVPQALNFSPEKSDFIFSKSITTEGALDEAQPPEATTPSEALLVDVKLDRLSITLRAAATALGDLPLIDFCKTPEASVALGSGSGPLVDLLTNTPDANRRAVANPRHEVGQLIDLASPLILLSPEADKENVESPLLKF</sequence>
<keyword evidence="4" id="KW-0206">Cytoskeleton</keyword>
<dbReference type="InterPro" id="IPR032768">
    <property type="entry name" value="GTSE1_N"/>
</dbReference>
<dbReference type="PANTHER" id="PTHR21584">
    <property type="entry name" value="DIFFERENTIAL DISPLAY AND ACTIVATED BY P53 DDA3 /G2 S PHASE EXPRESSED 1"/>
    <property type="match status" value="1"/>
</dbReference>
<evidence type="ECO:0000313" key="8">
    <source>
        <dbReference type="RefSeq" id="XP_054941681.1"/>
    </source>
</evidence>
<reference evidence="8" key="1">
    <citation type="submission" date="2025-08" db="UniProtKB">
        <authorList>
            <consortium name="RefSeq"/>
        </authorList>
    </citation>
    <scope>IDENTIFICATION</scope>
    <source>
        <tissue evidence="8">Muscle</tissue>
    </source>
</reference>
<evidence type="ECO:0000256" key="3">
    <source>
        <dbReference type="ARBA" id="ARBA00022553"/>
    </source>
</evidence>